<feature type="domain" description="Ribosome maturation factor RimP C-terminal" evidence="5">
    <location>
        <begin position="86"/>
        <end position="152"/>
    </location>
</feature>
<feature type="domain" description="Ribosome maturation factor RimP N-terminal" evidence="4">
    <location>
        <begin position="10"/>
        <end position="83"/>
    </location>
</feature>
<keyword evidence="1 3" id="KW-0963">Cytoplasm</keyword>
<comment type="function">
    <text evidence="3">Required for maturation of 30S ribosomal subunits.</text>
</comment>
<dbReference type="RefSeq" id="WP_014747054.1">
    <property type="nucleotide sequence ID" value="NZ_CP121013.1"/>
</dbReference>
<evidence type="ECO:0000313" key="8">
    <source>
        <dbReference type="Proteomes" id="UP000075787"/>
    </source>
</evidence>
<dbReference type="AlphaFoldDB" id="A0A162KZB8"/>
<dbReference type="InterPro" id="IPR028998">
    <property type="entry name" value="RimP_C"/>
</dbReference>
<dbReference type="EMBL" id="DMAI01000164">
    <property type="protein sequence ID" value="HAE47919.1"/>
    <property type="molecule type" value="Genomic_DNA"/>
</dbReference>
<dbReference type="OMA" id="YIHVSLY"/>
<dbReference type="Pfam" id="PF02576">
    <property type="entry name" value="RimP_N"/>
    <property type="match status" value="1"/>
</dbReference>
<dbReference type="CDD" id="cd01734">
    <property type="entry name" value="YlxS_C"/>
    <property type="match status" value="1"/>
</dbReference>
<dbReference type="InterPro" id="IPR036847">
    <property type="entry name" value="RimP_C_sf"/>
</dbReference>
<reference evidence="7 8" key="1">
    <citation type="submission" date="2015-12" db="EMBL/GenBank/DDBJ databases">
        <title>Genome sequence of Tistrella mobilis MCCC 1A02139.</title>
        <authorList>
            <person name="Lu L."/>
            <person name="Lai Q."/>
            <person name="Shao Z."/>
            <person name="Qian P."/>
        </authorList>
    </citation>
    <scope>NUCLEOTIDE SEQUENCE [LARGE SCALE GENOMIC DNA]</scope>
    <source>
        <strain evidence="7 8">MCCC 1A02139</strain>
    </source>
</reference>
<keyword evidence="2 3" id="KW-0690">Ribosome biogenesis</keyword>
<dbReference type="InterPro" id="IPR003728">
    <property type="entry name" value="Ribosome_maturation_RimP"/>
</dbReference>
<organism evidence="7 8">
    <name type="scientific">Tistrella mobilis</name>
    <dbReference type="NCBI Taxonomy" id="171437"/>
    <lineage>
        <taxon>Bacteria</taxon>
        <taxon>Pseudomonadati</taxon>
        <taxon>Pseudomonadota</taxon>
        <taxon>Alphaproteobacteria</taxon>
        <taxon>Geminicoccales</taxon>
        <taxon>Geminicoccaceae</taxon>
        <taxon>Tistrella</taxon>
    </lineage>
</organism>
<dbReference type="Gene3D" id="2.30.30.180">
    <property type="entry name" value="Ribosome maturation factor RimP, C-terminal domain"/>
    <property type="match status" value="1"/>
</dbReference>
<comment type="similarity">
    <text evidence="3">Belongs to the RimP family.</text>
</comment>
<dbReference type="GeneID" id="97244335"/>
<evidence type="ECO:0000256" key="2">
    <source>
        <dbReference type="ARBA" id="ARBA00022517"/>
    </source>
</evidence>
<gene>
    <name evidence="3" type="primary">rimP</name>
    <name evidence="7" type="ORF">AUP44_04910</name>
    <name evidence="6" type="ORF">DCK97_10905</name>
</gene>
<dbReference type="GO" id="GO:0000028">
    <property type="term" value="P:ribosomal small subunit assembly"/>
    <property type="evidence" value="ECO:0007669"/>
    <property type="project" value="TreeGrafter"/>
</dbReference>
<dbReference type="Gene3D" id="3.30.300.70">
    <property type="entry name" value="RimP-like superfamily, N-terminal"/>
    <property type="match status" value="1"/>
</dbReference>
<dbReference type="FunFam" id="3.30.300.70:FF:000001">
    <property type="entry name" value="Ribosome maturation factor RimP"/>
    <property type="match status" value="1"/>
</dbReference>
<dbReference type="OrthoDB" id="9805006at2"/>
<evidence type="ECO:0000256" key="3">
    <source>
        <dbReference type="HAMAP-Rule" id="MF_01077"/>
    </source>
</evidence>
<dbReference type="InterPro" id="IPR028989">
    <property type="entry name" value="RimP_N"/>
</dbReference>
<proteinExistence type="inferred from homology"/>
<evidence type="ECO:0000313" key="6">
    <source>
        <dbReference type="EMBL" id="HAE47919.1"/>
    </source>
</evidence>
<dbReference type="SUPFAM" id="SSF75420">
    <property type="entry name" value="YhbC-like, N-terminal domain"/>
    <property type="match status" value="1"/>
</dbReference>
<evidence type="ECO:0000313" key="9">
    <source>
        <dbReference type="Proteomes" id="UP000257706"/>
    </source>
</evidence>
<dbReference type="PANTHER" id="PTHR33867">
    <property type="entry name" value="RIBOSOME MATURATION FACTOR RIMP"/>
    <property type="match status" value="1"/>
</dbReference>
<comment type="subcellular location">
    <subcellularLocation>
        <location evidence="3">Cytoplasm</location>
    </subcellularLocation>
</comment>
<dbReference type="GO" id="GO:0005829">
    <property type="term" value="C:cytosol"/>
    <property type="evidence" value="ECO:0007669"/>
    <property type="project" value="TreeGrafter"/>
</dbReference>
<dbReference type="SUPFAM" id="SSF74942">
    <property type="entry name" value="YhbC-like, C-terminal domain"/>
    <property type="match status" value="1"/>
</dbReference>
<dbReference type="NCBIfam" id="NF000932">
    <property type="entry name" value="PRK00092.2-5"/>
    <property type="match status" value="1"/>
</dbReference>
<dbReference type="HAMAP" id="MF_01077">
    <property type="entry name" value="RimP"/>
    <property type="match status" value="1"/>
</dbReference>
<dbReference type="GO" id="GO:0006412">
    <property type="term" value="P:translation"/>
    <property type="evidence" value="ECO:0007669"/>
    <property type="project" value="TreeGrafter"/>
</dbReference>
<evidence type="ECO:0000259" key="5">
    <source>
        <dbReference type="Pfam" id="PF17384"/>
    </source>
</evidence>
<evidence type="ECO:0000259" key="4">
    <source>
        <dbReference type="Pfam" id="PF02576"/>
    </source>
</evidence>
<name>A0A162KZB8_9PROT</name>
<protein>
    <recommendedName>
        <fullName evidence="3">Ribosome maturation factor RimP</fullName>
    </recommendedName>
</protein>
<dbReference type="Proteomes" id="UP000257706">
    <property type="component" value="Unassembled WGS sequence"/>
</dbReference>
<comment type="caution">
    <text evidence="7">The sequence shown here is derived from an EMBL/GenBank/DDBJ whole genome shotgun (WGS) entry which is preliminary data.</text>
</comment>
<dbReference type="PANTHER" id="PTHR33867:SF1">
    <property type="entry name" value="RIBOSOME MATURATION FACTOR RIMP"/>
    <property type="match status" value="1"/>
</dbReference>
<accession>A0A162KZB8</accession>
<sequence>MDVVRRITELIEPAVGDLGYEIVRVTFRSGVNATLQIMAERVDGQPMTVDDCAEISHVVSALLDVEDPITEAYSLEVSSPGIDRPLTRLKDFERFAGFEAKMELRRPHEGRKRFRGRLAGVREGGLVAIRLDDGSEPALPFDEISSAKLILTDELIAAVQDNRS</sequence>
<dbReference type="EMBL" id="LPZR01000155">
    <property type="protein sequence ID" value="KYO52515.1"/>
    <property type="molecule type" value="Genomic_DNA"/>
</dbReference>
<evidence type="ECO:0000313" key="7">
    <source>
        <dbReference type="EMBL" id="KYO52515.1"/>
    </source>
</evidence>
<dbReference type="Pfam" id="PF17384">
    <property type="entry name" value="DUF150_C"/>
    <property type="match status" value="1"/>
</dbReference>
<evidence type="ECO:0000256" key="1">
    <source>
        <dbReference type="ARBA" id="ARBA00022490"/>
    </source>
</evidence>
<dbReference type="InterPro" id="IPR035956">
    <property type="entry name" value="RimP_N_sf"/>
</dbReference>
<reference evidence="6 9" key="2">
    <citation type="journal article" date="2018" name="Nat. Biotechnol.">
        <title>A standardized bacterial taxonomy based on genome phylogeny substantially revises the tree of life.</title>
        <authorList>
            <person name="Parks D.H."/>
            <person name="Chuvochina M."/>
            <person name="Waite D.W."/>
            <person name="Rinke C."/>
            <person name="Skarshewski A."/>
            <person name="Chaumeil P.A."/>
            <person name="Hugenholtz P."/>
        </authorList>
    </citation>
    <scope>NUCLEOTIDE SEQUENCE [LARGE SCALE GENOMIC DNA]</scope>
    <source>
        <strain evidence="6">UBA8739</strain>
    </source>
</reference>
<dbReference type="Proteomes" id="UP000075787">
    <property type="component" value="Unassembled WGS sequence"/>
</dbReference>